<evidence type="ECO:0000256" key="2">
    <source>
        <dbReference type="ARBA" id="ARBA00022741"/>
    </source>
</evidence>
<evidence type="ECO:0000256" key="4">
    <source>
        <dbReference type="ARBA" id="ARBA00022840"/>
    </source>
</evidence>
<reference evidence="6" key="1">
    <citation type="submission" date="2015-01" db="EMBL/GenBank/DDBJ databases">
        <authorList>
            <person name="Aksoy S."/>
            <person name="Warren W."/>
            <person name="Wilson R.K."/>
        </authorList>
    </citation>
    <scope>NUCLEOTIDE SEQUENCE [LARGE SCALE GENOMIC DNA]</scope>
    <source>
        <strain evidence="6">IAEA</strain>
    </source>
</reference>
<evidence type="ECO:0000313" key="5">
    <source>
        <dbReference type="EnsemblMetazoa" id="GPPI049302-PA"/>
    </source>
</evidence>
<keyword evidence="4" id="KW-0067">ATP-binding</keyword>
<evidence type="ECO:0000313" key="6">
    <source>
        <dbReference type="Proteomes" id="UP000092460"/>
    </source>
</evidence>
<dbReference type="VEuPathDB" id="VectorBase:GPPI049302"/>
<dbReference type="Gene3D" id="3.30.200.20">
    <property type="entry name" value="Phosphorylase Kinase, domain 1"/>
    <property type="match status" value="1"/>
</dbReference>
<keyword evidence="1" id="KW-0808">Transferase</keyword>
<dbReference type="PANTHER" id="PTHR11042">
    <property type="entry name" value="EUKARYOTIC TRANSLATION INITIATION FACTOR 2-ALPHA KINASE EIF2-ALPHA KINASE -RELATED"/>
    <property type="match status" value="1"/>
</dbReference>
<reference evidence="5" key="2">
    <citation type="submission" date="2020-05" db="UniProtKB">
        <authorList>
            <consortium name="EnsemblMetazoa"/>
        </authorList>
    </citation>
    <scope>IDENTIFICATION</scope>
    <source>
        <strain evidence="5">IAEA</strain>
    </source>
</reference>
<protein>
    <recommendedName>
        <fullName evidence="7">Protein kinase domain-containing protein</fullName>
    </recommendedName>
</protein>
<dbReference type="GO" id="GO:0005524">
    <property type="term" value="F:ATP binding"/>
    <property type="evidence" value="ECO:0007669"/>
    <property type="project" value="UniProtKB-KW"/>
</dbReference>
<evidence type="ECO:0000256" key="1">
    <source>
        <dbReference type="ARBA" id="ARBA00022679"/>
    </source>
</evidence>
<dbReference type="GO" id="GO:0004713">
    <property type="term" value="F:protein tyrosine kinase activity"/>
    <property type="evidence" value="ECO:0007669"/>
    <property type="project" value="TreeGrafter"/>
</dbReference>
<dbReference type="EMBL" id="JXJN01025735">
    <property type="status" value="NOT_ANNOTATED_CDS"/>
    <property type="molecule type" value="Genomic_DNA"/>
</dbReference>
<dbReference type="EnsemblMetazoa" id="GPPI049302-RA">
    <property type="protein sequence ID" value="GPPI049302-PA"/>
    <property type="gene ID" value="GPPI049302"/>
</dbReference>
<evidence type="ECO:0008006" key="7">
    <source>
        <dbReference type="Google" id="ProtNLM"/>
    </source>
</evidence>
<dbReference type="SUPFAM" id="SSF56112">
    <property type="entry name" value="Protein kinase-like (PK-like)"/>
    <property type="match status" value="1"/>
</dbReference>
<dbReference type="GO" id="GO:0005634">
    <property type="term" value="C:nucleus"/>
    <property type="evidence" value="ECO:0007669"/>
    <property type="project" value="TreeGrafter"/>
</dbReference>
<accession>A0A1B0C4Z3</accession>
<proteinExistence type="predicted"/>
<keyword evidence="6" id="KW-1185">Reference proteome</keyword>
<dbReference type="GO" id="GO:0005737">
    <property type="term" value="C:cytoplasm"/>
    <property type="evidence" value="ECO:0007669"/>
    <property type="project" value="TreeGrafter"/>
</dbReference>
<dbReference type="Proteomes" id="UP000092460">
    <property type="component" value="Unassembled WGS sequence"/>
</dbReference>
<dbReference type="PANTHER" id="PTHR11042:SF185">
    <property type="entry name" value="WEE1-LIKE PROTEIN KINASE"/>
    <property type="match status" value="1"/>
</dbReference>
<organism evidence="5 6">
    <name type="scientific">Glossina palpalis gambiensis</name>
    <dbReference type="NCBI Taxonomy" id="67801"/>
    <lineage>
        <taxon>Eukaryota</taxon>
        <taxon>Metazoa</taxon>
        <taxon>Ecdysozoa</taxon>
        <taxon>Arthropoda</taxon>
        <taxon>Hexapoda</taxon>
        <taxon>Insecta</taxon>
        <taxon>Pterygota</taxon>
        <taxon>Neoptera</taxon>
        <taxon>Endopterygota</taxon>
        <taxon>Diptera</taxon>
        <taxon>Brachycera</taxon>
        <taxon>Muscomorpha</taxon>
        <taxon>Hippoboscoidea</taxon>
        <taxon>Glossinidae</taxon>
        <taxon>Glossina</taxon>
    </lineage>
</organism>
<dbReference type="InterPro" id="IPR011009">
    <property type="entry name" value="Kinase-like_dom_sf"/>
</dbReference>
<keyword evidence="2" id="KW-0547">Nucleotide-binding</keyword>
<name>A0A1B0C4Z3_9MUSC</name>
<dbReference type="AlphaFoldDB" id="A0A1B0C4Z3"/>
<sequence>MAHRKKRYRMPCIENLNNRSLQLFLTTNDDIRENTPKINHAPKILTLQDTNINRYKKEFLELAVIRVGQFGKVYQYLNRLHGCIYAIKKSIKPVADSSFKKRALNQVWAHAVLALFKMSTAMATACNLSYRNVHCRGTRRINRQCHQMSETTGPIFDGRFNITFTSIYSYWTICSETLNS</sequence>
<dbReference type="STRING" id="67801.A0A1B0C4Z3"/>
<evidence type="ECO:0000256" key="3">
    <source>
        <dbReference type="ARBA" id="ARBA00022777"/>
    </source>
</evidence>
<dbReference type="InterPro" id="IPR050339">
    <property type="entry name" value="CC_SR_Kinase"/>
</dbReference>
<keyword evidence="3" id="KW-0418">Kinase</keyword>